<feature type="compositionally biased region" description="Polar residues" evidence="1">
    <location>
        <begin position="360"/>
        <end position="374"/>
    </location>
</feature>
<organism evidence="2 3">
    <name type="scientific">Paramuricea clavata</name>
    <name type="common">Red gorgonian</name>
    <name type="synonym">Violescent sea-whip</name>
    <dbReference type="NCBI Taxonomy" id="317549"/>
    <lineage>
        <taxon>Eukaryota</taxon>
        <taxon>Metazoa</taxon>
        <taxon>Cnidaria</taxon>
        <taxon>Anthozoa</taxon>
        <taxon>Octocorallia</taxon>
        <taxon>Malacalcyonacea</taxon>
        <taxon>Plexauridae</taxon>
        <taxon>Paramuricea</taxon>
    </lineage>
</organism>
<sequence>MFYLRKARSEQRLVLTLPWVIEYLSMMDGVSPFLDYYNEVFDFLHQIYRTTLTSVDMSRNNLMLSVGLGWLFEMPVIPDTMFTKSSEKISSVYQPTNSCSVWDKIDLVDQHLLYTCCPYLGELRSILAEAVLGKANKRGYMKKIKPICADNVEASSSSCPLLQTQLEDNFFRNQPEFLKKDADFIITRIYLNMVHMVKTNIIHSELEQAKLTLVTENTFDIRNWREVNKEEFKDKHKVLIMKLCNKIVDGVLDKISSEVNKECKSRSFIAVQSLTPHDINEIIIKTASGIVHQSAMNKLMEWSHQNISVIIEKLVRKDMDKMITKEQNLAANTYRVHAEDTDHPFNWFYQQLLDKESAKNKTQAHAGQSVVGESQRNDSVQKIELDDVR</sequence>
<dbReference type="InterPro" id="IPR028171">
    <property type="entry name" value="Codanin-1_C"/>
</dbReference>
<reference evidence="2" key="1">
    <citation type="submission" date="2020-04" db="EMBL/GenBank/DDBJ databases">
        <authorList>
            <person name="Alioto T."/>
            <person name="Alioto T."/>
            <person name="Gomez Garrido J."/>
        </authorList>
    </citation>
    <scope>NUCLEOTIDE SEQUENCE</scope>
    <source>
        <strain evidence="2">A484AB</strain>
    </source>
</reference>
<dbReference type="Pfam" id="PF15296">
    <property type="entry name" value="Codanin-1_C"/>
    <property type="match status" value="1"/>
</dbReference>
<keyword evidence="3" id="KW-1185">Reference proteome</keyword>
<dbReference type="GO" id="GO:0005634">
    <property type="term" value="C:nucleus"/>
    <property type="evidence" value="ECO:0007669"/>
    <property type="project" value="TreeGrafter"/>
</dbReference>
<dbReference type="InterPro" id="IPR040031">
    <property type="entry name" value="Codanin-1"/>
</dbReference>
<feature type="region of interest" description="Disordered" evidence="1">
    <location>
        <begin position="359"/>
        <end position="389"/>
    </location>
</feature>
<dbReference type="AlphaFoldDB" id="A0A6S7HFF7"/>
<name>A0A6S7HFF7_PARCT</name>
<protein>
    <submittedName>
        <fullName evidence="2">Uncharacterized protein</fullName>
    </submittedName>
</protein>
<evidence type="ECO:0000313" key="3">
    <source>
        <dbReference type="Proteomes" id="UP001152795"/>
    </source>
</evidence>
<dbReference type="GO" id="GO:0006325">
    <property type="term" value="P:chromatin organization"/>
    <property type="evidence" value="ECO:0007669"/>
    <property type="project" value="TreeGrafter"/>
</dbReference>
<dbReference type="PANTHER" id="PTHR28678">
    <property type="entry name" value="CODANIN-1"/>
    <property type="match status" value="1"/>
</dbReference>
<proteinExistence type="predicted"/>
<dbReference type="EMBL" id="CACRXK020002452">
    <property type="protein sequence ID" value="CAB3994391.1"/>
    <property type="molecule type" value="Genomic_DNA"/>
</dbReference>
<evidence type="ECO:0000256" key="1">
    <source>
        <dbReference type="SAM" id="MobiDB-lite"/>
    </source>
</evidence>
<feature type="compositionally biased region" description="Basic and acidic residues" evidence="1">
    <location>
        <begin position="375"/>
        <end position="389"/>
    </location>
</feature>
<dbReference type="PANTHER" id="PTHR28678:SF1">
    <property type="entry name" value="CODANIN-1"/>
    <property type="match status" value="1"/>
</dbReference>
<accession>A0A6S7HFF7</accession>
<gene>
    <name evidence="2" type="ORF">PACLA_8A049838</name>
</gene>
<comment type="caution">
    <text evidence="2">The sequence shown here is derived from an EMBL/GenBank/DDBJ whole genome shotgun (WGS) entry which is preliminary data.</text>
</comment>
<evidence type="ECO:0000313" key="2">
    <source>
        <dbReference type="EMBL" id="CAB3994391.1"/>
    </source>
</evidence>
<dbReference type="OrthoDB" id="20982at2759"/>
<dbReference type="Proteomes" id="UP001152795">
    <property type="component" value="Unassembled WGS sequence"/>
</dbReference>